<evidence type="ECO:0000256" key="4">
    <source>
        <dbReference type="ARBA" id="ARBA00022989"/>
    </source>
</evidence>
<dbReference type="PANTHER" id="PTHR30485:SF2">
    <property type="entry name" value="BLL0597 PROTEIN"/>
    <property type="match status" value="1"/>
</dbReference>
<dbReference type="InterPro" id="IPR011577">
    <property type="entry name" value="Cyt_b561_bac/Ni-Hgenase"/>
</dbReference>
<dbReference type="RefSeq" id="WP_076603896.1">
    <property type="nucleotide sequence ID" value="NZ_FTMD01000017.1"/>
</dbReference>
<feature type="transmembrane region" description="Helical" evidence="6">
    <location>
        <begin position="40"/>
        <end position="58"/>
    </location>
</feature>
<dbReference type="GO" id="GO:0009055">
    <property type="term" value="F:electron transfer activity"/>
    <property type="evidence" value="ECO:0007669"/>
    <property type="project" value="InterPro"/>
</dbReference>
<dbReference type="EMBL" id="FTMD01000017">
    <property type="protein sequence ID" value="SIR48345.1"/>
    <property type="molecule type" value="Genomic_DNA"/>
</dbReference>
<gene>
    <name evidence="8" type="ORF">SAMN05421829_11711</name>
</gene>
<dbReference type="STRING" id="34027.SAMN05421829_11711"/>
<feature type="transmembrane region" description="Helical" evidence="6">
    <location>
        <begin position="12"/>
        <end position="28"/>
    </location>
</feature>
<keyword evidence="4 6" id="KW-1133">Transmembrane helix</keyword>
<protein>
    <submittedName>
        <fullName evidence="8">Cytochrome b</fullName>
    </submittedName>
</protein>
<accession>A0A1N7BAG8</accession>
<keyword evidence="9" id="KW-1185">Reference proteome</keyword>
<dbReference type="Proteomes" id="UP000186819">
    <property type="component" value="Unassembled WGS sequence"/>
</dbReference>
<dbReference type="AlphaFoldDB" id="A0A1N7BAG8"/>
<dbReference type="Pfam" id="PF01292">
    <property type="entry name" value="Ni_hydr_CYTB"/>
    <property type="match status" value="1"/>
</dbReference>
<dbReference type="GO" id="GO:0020037">
    <property type="term" value="F:heme binding"/>
    <property type="evidence" value="ECO:0007669"/>
    <property type="project" value="TreeGrafter"/>
</dbReference>
<evidence type="ECO:0000256" key="3">
    <source>
        <dbReference type="ARBA" id="ARBA00022692"/>
    </source>
</evidence>
<evidence type="ECO:0000313" key="9">
    <source>
        <dbReference type="Proteomes" id="UP000186819"/>
    </source>
</evidence>
<dbReference type="InterPro" id="IPR016174">
    <property type="entry name" value="Di-haem_cyt_TM"/>
</dbReference>
<dbReference type="GO" id="GO:0005886">
    <property type="term" value="C:plasma membrane"/>
    <property type="evidence" value="ECO:0007669"/>
    <property type="project" value="UniProtKB-SubCell"/>
</dbReference>
<keyword evidence="2" id="KW-1003">Cell membrane</keyword>
<proteinExistence type="predicted"/>
<evidence type="ECO:0000259" key="7">
    <source>
        <dbReference type="Pfam" id="PF01292"/>
    </source>
</evidence>
<organism evidence="8 9">
    <name type="scientific">Aromatoleum tolulyticum</name>
    <dbReference type="NCBI Taxonomy" id="34027"/>
    <lineage>
        <taxon>Bacteria</taxon>
        <taxon>Pseudomonadati</taxon>
        <taxon>Pseudomonadota</taxon>
        <taxon>Betaproteobacteria</taxon>
        <taxon>Rhodocyclales</taxon>
        <taxon>Rhodocyclaceae</taxon>
        <taxon>Aromatoleum</taxon>
    </lineage>
</organism>
<dbReference type="InterPro" id="IPR051542">
    <property type="entry name" value="Hydrogenase_cytochrome"/>
</dbReference>
<keyword evidence="3 6" id="KW-0812">Transmembrane</keyword>
<comment type="subcellular location">
    <subcellularLocation>
        <location evidence="1">Cell membrane</location>
        <topology evidence="1">Multi-pass membrane protein</topology>
    </subcellularLocation>
</comment>
<feature type="transmembrane region" description="Helical" evidence="6">
    <location>
        <begin position="96"/>
        <end position="117"/>
    </location>
</feature>
<evidence type="ECO:0000256" key="1">
    <source>
        <dbReference type="ARBA" id="ARBA00004651"/>
    </source>
</evidence>
<feature type="domain" description="Cytochrome b561 bacterial/Ni-hydrogenase" evidence="7">
    <location>
        <begin position="8"/>
        <end position="169"/>
    </location>
</feature>
<evidence type="ECO:0000256" key="6">
    <source>
        <dbReference type="SAM" id="Phobius"/>
    </source>
</evidence>
<dbReference type="Gene3D" id="1.20.950.20">
    <property type="entry name" value="Transmembrane di-heme cytochromes, Chain C"/>
    <property type="match status" value="1"/>
</dbReference>
<dbReference type="GO" id="GO:0022904">
    <property type="term" value="P:respiratory electron transport chain"/>
    <property type="evidence" value="ECO:0007669"/>
    <property type="project" value="InterPro"/>
</dbReference>
<name>A0A1N7BAG8_9RHOO</name>
<dbReference type="OrthoDB" id="196472at2"/>
<evidence type="ECO:0000256" key="5">
    <source>
        <dbReference type="ARBA" id="ARBA00023136"/>
    </source>
</evidence>
<dbReference type="PANTHER" id="PTHR30485">
    <property type="entry name" value="NI/FE-HYDROGENASE 1 B-TYPE CYTOCHROME SUBUNIT"/>
    <property type="match status" value="1"/>
</dbReference>
<sequence>MSSERIRVWDLPVRVFHWGLVAMFATAWLTSEDAEAPHRWAGYVALGLLAFRIAWGFVGSPHARFADFVPRAAVLRDYVGKLLRGREPRHLGHNPAAAVMILFLMAMVALIGATGWLMTTDWGWGSEVLEELHEGAVNFTLLAVVVHVAAAIFESVRHRENLVRAMVTGYKRR</sequence>
<keyword evidence="5 6" id="KW-0472">Membrane</keyword>
<dbReference type="SUPFAM" id="SSF81342">
    <property type="entry name" value="Transmembrane di-heme cytochromes"/>
    <property type="match status" value="1"/>
</dbReference>
<evidence type="ECO:0000256" key="2">
    <source>
        <dbReference type="ARBA" id="ARBA00022475"/>
    </source>
</evidence>
<feature type="transmembrane region" description="Helical" evidence="6">
    <location>
        <begin position="137"/>
        <end position="156"/>
    </location>
</feature>
<evidence type="ECO:0000313" key="8">
    <source>
        <dbReference type="EMBL" id="SIR48345.1"/>
    </source>
</evidence>
<reference evidence="9" key="1">
    <citation type="submission" date="2017-01" db="EMBL/GenBank/DDBJ databases">
        <authorList>
            <person name="Varghese N."/>
            <person name="Submissions S."/>
        </authorList>
    </citation>
    <scope>NUCLEOTIDE SEQUENCE [LARGE SCALE GENOMIC DNA]</scope>
    <source>
        <strain evidence="9">ATCC 51758</strain>
    </source>
</reference>